<proteinExistence type="predicted"/>
<name>A0A8B3CKT2_9LEPT</name>
<sequence length="150" mass="16431">MNSSAGNDFKNIFYLIVAMSPKEFKPYYDPDCDNIPTNIAANSPVTPTGSGSKFKMTTDQNGLKYKITLSSDYPNCGAALVIKNCRKPNIYATDLSVFCDHGTYTNSISGGTQICAIPSFFDQVVLISLERITKTYPSSPCNTIQFEVLP</sequence>
<protein>
    <submittedName>
        <fullName evidence="1">Uncharacterized protein</fullName>
    </submittedName>
</protein>
<dbReference type="AlphaFoldDB" id="A0A8B3CKT2"/>
<evidence type="ECO:0000313" key="2">
    <source>
        <dbReference type="Proteomes" id="UP000266669"/>
    </source>
</evidence>
<accession>A0A8B3CKT2</accession>
<organism evidence="1 2">
    <name type="scientific">Leptospira stimsonii</name>
    <dbReference type="NCBI Taxonomy" id="2202203"/>
    <lineage>
        <taxon>Bacteria</taxon>
        <taxon>Pseudomonadati</taxon>
        <taxon>Spirochaetota</taxon>
        <taxon>Spirochaetia</taxon>
        <taxon>Leptospirales</taxon>
        <taxon>Leptospiraceae</taxon>
        <taxon>Leptospira</taxon>
    </lineage>
</organism>
<gene>
    <name evidence="1" type="ORF">DLM78_22235</name>
</gene>
<evidence type="ECO:0000313" key="1">
    <source>
        <dbReference type="EMBL" id="RHX83229.1"/>
    </source>
</evidence>
<reference evidence="2" key="1">
    <citation type="submission" date="2018-05" db="EMBL/GenBank/DDBJ databases">
        <title>Leptospira yasudae sp. nov. and Leptospira stimsonii sp. nov., two pathogenic species of the genus Leptospira isolated from environmental sources.</title>
        <authorList>
            <person name="Casanovas-Massana A."/>
            <person name="Hamond C."/>
            <person name="Santos L.A."/>
            <person name="Hacker K.P."/>
            <person name="Balassiano I."/>
            <person name="Medeiros M.A."/>
            <person name="Reis M.G."/>
            <person name="Ko A.I."/>
            <person name="Wunder E.A."/>
        </authorList>
    </citation>
    <scope>NUCLEOTIDE SEQUENCE [LARGE SCALE GENOMIC DNA]</scope>
    <source>
        <strain evidence="2">AMB6-RJ</strain>
    </source>
</reference>
<comment type="caution">
    <text evidence="1">The sequence shown here is derived from an EMBL/GenBank/DDBJ whole genome shotgun (WGS) entry which is preliminary data.</text>
</comment>
<dbReference type="RefSeq" id="WP_118983956.1">
    <property type="nucleotide sequence ID" value="NZ_QHCS01000010.1"/>
</dbReference>
<dbReference type="EMBL" id="QHCS01000010">
    <property type="protein sequence ID" value="RHX83229.1"/>
    <property type="molecule type" value="Genomic_DNA"/>
</dbReference>
<dbReference type="Proteomes" id="UP000266669">
    <property type="component" value="Unassembled WGS sequence"/>
</dbReference>